<feature type="domain" description="HTH myb-type" evidence="6">
    <location>
        <begin position="68"/>
        <end position="128"/>
    </location>
</feature>
<gene>
    <name evidence="7" type="ORF">LLUT_LOCUS2211</name>
</gene>
<evidence type="ECO:0000313" key="7">
    <source>
        <dbReference type="EMBL" id="CAL0301151.1"/>
    </source>
</evidence>
<evidence type="ECO:0000256" key="3">
    <source>
        <dbReference type="ARBA" id="ARBA00023163"/>
    </source>
</evidence>
<dbReference type="NCBIfam" id="TIGR01557">
    <property type="entry name" value="myb_SHAQKYF"/>
    <property type="match status" value="1"/>
</dbReference>
<reference evidence="7 8" key="1">
    <citation type="submission" date="2024-03" db="EMBL/GenBank/DDBJ databases">
        <authorList>
            <person name="Martinez-Hernandez J."/>
        </authorList>
    </citation>
    <scope>NUCLEOTIDE SEQUENCE [LARGE SCALE GENOMIC DNA]</scope>
</reference>
<dbReference type="EMBL" id="CAXHTB010000002">
    <property type="protein sequence ID" value="CAL0301151.1"/>
    <property type="molecule type" value="Genomic_DNA"/>
</dbReference>
<sequence>MNAETKNSLKVKSTQNMSSSTSSLSPLGSVVNNINPSKSSEVRGRMRRNGSHKQLPELKTSMVRAYNRSKLPRVRWTPELHRCFVHAVQNLGGEDRATPKMILQLMNVNWLTISHIKSHLQMYRNIKQEQQMSQAKKNVMTPHLVPRSTLESSYGHQNIHCWSRRTDHYAQELALIQAQGNHHELKCYYGNKGSESMIICKGNEQKKHTYIVFKDLLGSQSAQETKNPPEMESLGAAAAYKSYHQRFKEQKDEDMLSLSLGSRQGLNDQEPRPYANDVSLELKLKLN</sequence>
<feature type="compositionally biased region" description="Polar residues" evidence="5">
    <location>
        <begin position="30"/>
        <end position="39"/>
    </location>
</feature>
<dbReference type="PANTHER" id="PTHR31314">
    <property type="entry name" value="MYB FAMILY TRANSCRIPTION FACTOR PHL7-LIKE"/>
    <property type="match status" value="1"/>
</dbReference>
<evidence type="ECO:0000313" key="8">
    <source>
        <dbReference type="Proteomes" id="UP001497480"/>
    </source>
</evidence>
<dbReference type="GO" id="GO:0003677">
    <property type="term" value="F:DNA binding"/>
    <property type="evidence" value="ECO:0007669"/>
    <property type="project" value="InterPro"/>
</dbReference>
<feature type="compositionally biased region" description="Polar residues" evidence="5">
    <location>
        <begin position="1"/>
        <end position="12"/>
    </location>
</feature>
<protein>
    <recommendedName>
        <fullName evidence="6">HTH myb-type domain-containing protein</fullName>
    </recommendedName>
</protein>
<dbReference type="SUPFAM" id="SSF46689">
    <property type="entry name" value="Homeodomain-like"/>
    <property type="match status" value="1"/>
</dbReference>
<evidence type="ECO:0000256" key="2">
    <source>
        <dbReference type="ARBA" id="ARBA00023015"/>
    </source>
</evidence>
<feature type="compositionally biased region" description="Low complexity" evidence="5">
    <location>
        <begin position="13"/>
        <end position="29"/>
    </location>
</feature>
<evidence type="ECO:0000256" key="5">
    <source>
        <dbReference type="SAM" id="MobiDB-lite"/>
    </source>
</evidence>
<accession>A0AAV1VWA6</accession>
<organism evidence="7 8">
    <name type="scientific">Lupinus luteus</name>
    <name type="common">European yellow lupine</name>
    <dbReference type="NCBI Taxonomy" id="3873"/>
    <lineage>
        <taxon>Eukaryota</taxon>
        <taxon>Viridiplantae</taxon>
        <taxon>Streptophyta</taxon>
        <taxon>Embryophyta</taxon>
        <taxon>Tracheophyta</taxon>
        <taxon>Spermatophyta</taxon>
        <taxon>Magnoliopsida</taxon>
        <taxon>eudicotyledons</taxon>
        <taxon>Gunneridae</taxon>
        <taxon>Pentapetalae</taxon>
        <taxon>rosids</taxon>
        <taxon>fabids</taxon>
        <taxon>Fabales</taxon>
        <taxon>Fabaceae</taxon>
        <taxon>Papilionoideae</taxon>
        <taxon>50 kb inversion clade</taxon>
        <taxon>genistoids sensu lato</taxon>
        <taxon>core genistoids</taxon>
        <taxon>Genisteae</taxon>
        <taxon>Lupinus</taxon>
    </lineage>
</organism>
<dbReference type="FunFam" id="1.10.10.60:FF:000002">
    <property type="entry name" value="Myb family transcription factor"/>
    <property type="match status" value="1"/>
</dbReference>
<evidence type="ECO:0000256" key="1">
    <source>
        <dbReference type="ARBA" id="ARBA00004123"/>
    </source>
</evidence>
<dbReference type="AlphaFoldDB" id="A0AAV1VWA6"/>
<dbReference type="PROSITE" id="PS51294">
    <property type="entry name" value="HTH_MYB"/>
    <property type="match status" value="1"/>
</dbReference>
<dbReference type="Proteomes" id="UP001497480">
    <property type="component" value="Unassembled WGS sequence"/>
</dbReference>
<comment type="subcellular location">
    <subcellularLocation>
        <location evidence="1">Nucleus</location>
    </subcellularLocation>
</comment>
<keyword evidence="3" id="KW-0804">Transcription</keyword>
<dbReference type="InterPro" id="IPR006447">
    <property type="entry name" value="Myb_dom_plants"/>
</dbReference>
<name>A0AAV1VWA6_LUPLU</name>
<dbReference type="PANTHER" id="PTHR31314:SF84">
    <property type="entry name" value="HOMEODOMAIN-LIKE SUPERFAMILY PROTEIN-RELATED"/>
    <property type="match status" value="1"/>
</dbReference>
<dbReference type="Gene3D" id="1.10.10.60">
    <property type="entry name" value="Homeodomain-like"/>
    <property type="match status" value="1"/>
</dbReference>
<feature type="region of interest" description="Disordered" evidence="5">
    <location>
        <begin position="1"/>
        <end position="51"/>
    </location>
</feature>
<keyword evidence="4" id="KW-0539">Nucleus</keyword>
<keyword evidence="8" id="KW-1185">Reference proteome</keyword>
<proteinExistence type="predicted"/>
<keyword evidence="2" id="KW-0805">Transcription regulation</keyword>
<dbReference type="GO" id="GO:0003700">
    <property type="term" value="F:DNA-binding transcription factor activity"/>
    <property type="evidence" value="ECO:0007669"/>
    <property type="project" value="InterPro"/>
</dbReference>
<comment type="caution">
    <text evidence="7">The sequence shown here is derived from an EMBL/GenBank/DDBJ whole genome shotgun (WGS) entry which is preliminary data.</text>
</comment>
<dbReference type="Pfam" id="PF00249">
    <property type="entry name" value="Myb_DNA-binding"/>
    <property type="match status" value="1"/>
</dbReference>
<evidence type="ECO:0000259" key="6">
    <source>
        <dbReference type="PROSITE" id="PS51294"/>
    </source>
</evidence>
<dbReference type="InterPro" id="IPR009057">
    <property type="entry name" value="Homeodomain-like_sf"/>
</dbReference>
<dbReference type="InterPro" id="IPR046955">
    <property type="entry name" value="PHR1-like"/>
</dbReference>
<evidence type="ECO:0000256" key="4">
    <source>
        <dbReference type="ARBA" id="ARBA00023242"/>
    </source>
</evidence>
<dbReference type="InterPro" id="IPR001005">
    <property type="entry name" value="SANT/Myb"/>
</dbReference>
<dbReference type="InterPro" id="IPR017930">
    <property type="entry name" value="Myb_dom"/>
</dbReference>
<dbReference type="GO" id="GO:0005634">
    <property type="term" value="C:nucleus"/>
    <property type="evidence" value="ECO:0007669"/>
    <property type="project" value="UniProtKB-SubCell"/>
</dbReference>